<evidence type="ECO:0000313" key="2">
    <source>
        <dbReference type="Proteomes" id="UP000309984"/>
    </source>
</evidence>
<keyword evidence="2" id="KW-1185">Reference proteome</keyword>
<accession>A0AA94RF74</accession>
<evidence type="ECO:0000313" key="1">
    <source>
        <dbReference type="EMBL" id="TLH67187.1"/>
    </source>
</evidence>
<organism evidence="1 2">
    <name type="scientific">Mycolicibacterium phocaicum</name>
    <dbReference type="NCBI Taxonomy" id="319706"/>
    <lineage>
        <taxon>Bacteria</taxon>
        <taxon>Bacillati</taxon>
        <taxon>Actinomycetota</taxon>
        <taxon>Actinomycetes</taxon>
        <taxon>Mycobacteriales</taxon>
        <taxon>Mycobacteriaceae</taxon>
        <taxon>Mycolicibacterium</taxon>
    </lineage>
</organism>
<name>A0AA94RF74_9MYCO</name>
<reference evidence="1 2" key="1">
    <citation type="submission" date="2018-01" db="EMBL/GenBank/DDBJ databases">
        <title>Comparative genomics of Mycobacterium mucogenicum and Mycobacterium neoaurum clade members emphasizing tRNA and non-coding RNA.</title>
        <authorList>
            <person name="Behra P.R.K."/>
            <person name="Pettersson B.M.F."/>
            <person name="Das S."/>
            <person name="Dasgupta S."/>
            <person name="Kirsebom L.A."/>
        </authorList>
    </citation>
    <scope>NUCLEOTIDE SEQUENCE [LARGE SCALE GENOMIC DNA]</scope>
    <source>
        <strain evidence="1 2">DSM 45104</strain>
    </source>
</reference>
<protein>
    <submittedName>
        <fullName evidence="1">Uncharacterized protein</fullName>
    </submittedName>
</protein>
<dbReference type="EMBL" id="POTM01000036">
    <property type="protein sequence ID" value="TLH67187.1"/>
    <property type="molecule type" value="Genomic_DNA"/>
</dbReference>
<gene>
    <name evidence="1" type="ORF">C1S79_15185</name>
</gene>
<dbReference type="RefSeq" id="WP_138249528.1">
    <property type="nucleotide sequence ID" value="NZ_AP022616.1"/>
</dbReference>
<dbReference type="Proteomes" id="UP000309984">
    <property type="component" value="Unassembled WGS sequence"/>
</dbReference>
<dbReference type="AlphaFoldDB" id="A0AA94RF74"/>
<proteinExistence type="predicted"/>
<comment type="caution">
    <text evidence="1">The sequence shown here is derived from an EMBL/GenBank/DDBJ whole genome shotgun (WGS) entry which is preliminary data.</text>
</comment>
<sequence length="242" mass="26443">MLTGVDLNYGGTVAIILRKTPEGYEPISHGISGTYDRLGTIDGVDEDAGTQLVLDYFVQQHRGGRFVGRWHTGKDDDYVEAIDDIEVLLGLCERTGTMSDEIAEGYLSPMAALDNDAIVHALISKPIWDAIAAAGAEEPSLEAAFGGARIPHEIYGARLSEVEAHLRAMAAVRTFVDNHQLRWATTGEPDQRYPTEMGGQLGSADALVFLADARRDYRDSPVALAGLDAYAVHLRDWIDHYE</sequence>